<keyword evidence="11" id="KW-1185">Reference proteome</keyword>
<keyword evidence="5 7" id="KW-0539">Nucleus</keyword>
<evidence type="ECO:0000313" key="11">
    <source>
        <dbReference type="Proteomes" id="UP000034947"/>
    </source>
</evidence>
<comment type="subcellular location">
    <subcellularLocation>
        <location evidence="1 7">Nucleus</location>
    </subcellularLocation>
</comment>
<dbReference type="InterPro" id="IPR054600">
    <property type="entry name" value="TFA2_E-tether"/>
</dbReference>
<dbReference type="Pfam" id="PF22254">
    <property type="entry name" value="TFA2_E-tether"/>
    <property type="match status" value="1"/>
</dbReference>
<comment type="function">
    <text evidence="6 7">Recruits TFIIH to the initiation complex and stimulates the RNA polymerase II C-terminal domain kinase and DNA-dependent ATPase activities of TFIIH. Both TFIIH and TFIIE are required for promoter clearance by RNA polymerase.</text>
</comment>
<evidence type="ECO:0000313" key="10">
    <source>
        <dbReference type="EMBL" id="KKK19553.1"/>
    </source>
</evidence>
<dbReference type="Pfam" id="PF02186">
    <property type="entry name" value="TFIIE_beta"/>
    <property type="match status" value="1"/>
</dbReference>
<dbReference type="PANTHER" id="PTHR12716">
    <property type="entry name" value="TRANSCRIPTION INITIATION FACTOR IIE, BETA SUBUNIT"/>
    <property type="match status" value="1"/>
</dbReference>
<evidence type="ECO:0000256" key="6">
    <source>
        <dbReference type="ARBA" id="ARBA00025581"/>
    </source>
</evidence>
<keyword evidence="4 7" id="KW-0804">Transcription</keyword>
<feature type="region of interest" description="Disordered" evidence="8">
    <location>
        <begin position="22"/>
        <end position="75"/>
    </location>
</feature>
<comment type="caution">
    <text evidence="10">The sequence shown here is derived from an EMBL/GenBank/DDBJ whole genome shotgun (WGS) entry which is preliminary data.</text>
</comment>
<feature type="compositionally biased region" description="Low complexity" evidence="8">
    <location>
        <begin position="30"/>
        <end position="61"/>
    </location>
</feature>
<dbReference type="Proteomes" id="UP000034947">
    <property type="component" value="Unassembled WGS sequence"/>
</dbReference>
<dbReference type="PIRSF" id="PIRSF016398">
    <property type="entry name" value="TFIIE-beta"/>
    <property type="match status" value="1"/>
</dbReference>
<evidence type="ECO:0000256" key="4">
    <source>
        <dbReference type="ARBA" id="ARBA00023163"/>
    </source>
</evidence>
<accession>A0A0F8UJ09</accession>
<dbReference type="OrthoDB" id="5323195at2759"/>
<dbReference type="Pfam" id="PF18121">
    <property type="entry name" value="TFA2_Winged_2"/>
    <property type="match status" value="1"/>
</dbReference>
<dbReference type="InterPro" id="IPR040501">
    <property type="entry name" value="TFA2_Winged_2"/>
</dbReference>
<dbReference type="AlphaFoldDB" id="A0A0F8UJ09"/>
<dbReference type="GO" id="GO:0003677">
    <property type="term" value="F:DNA binding"/>
    <property type="evidence" value="ECO:0007669"/>
    <property type="project" value="UniProtKB-UniRule"/>
</dbReference>
<evidence type="ECO:0000256" key="1">
    <source>
        <dbReference type="ARBA" id="ARBA00004123"/>
    </source>
</evidence>
<sequence length="308" mass="34557">MSHLQQQLKSFSASVVDYANRMPQQRRFVSNNNNNTTTTTTTTTNASASSSQVPSSTSTPTPGGGSNDPKRKRHDADIVYSQPANTGTGKDIMTQVIFAIEHMKSKGVPLKFGDIVSYLSLQHRANDQGYVQALRSILQMHEKVQYDPSGAGGEGTFSFRPPHNIRTAEQLLQKLQGQSTGVGMSVRELREGWPNVENAINKLEKEGKLLVTRNKKDDHAKMVWANDPSLIQHFDDEFKQIWENIKIPDQQTVKEELEKAGITPTNKNKVVKARPKVEHKKVKKPRRSGKTTNTHMMGVLRDYSHLKR</sequence>
<protein>
    <recommendedName>
        <fullName evidence="7">Transcription initiation factor IIE subunit beta</fullName>
    </recommendedName>
</protein>
<evidence type="ECO:0000256" key="2">
    <source>
        <dbReference type="ARBA" id="ARBA00023015"/>
    </source>
</evidence>
<dbReference type="GO" id="GO:0005673">
    <property type="term" value="C:transcription factor TFIIE complex"/>
    <property type="evidence" value="ECO:0007669"/>
    <property type="project" value="UniProtKB-UniRule"/>
</dbReference>
<dbReference type="GO" id="GO:0006367">
    <property type="term" value="P:transcription initiation at RNA polymerase II promoter"/>
    <property type="evidence" value="ECO:0007669"/>
    <property type="project" value="UniProtKB-UniRule"/>
</dbReference>
<evidence type="ECO:0000256" key="8">
    <source>
        <dbReference type="SAM" id="MobiDB-lite"/>
    </source>
</evidence>
<comment type="similarity">
    <text evidence="7">Belongs to the TFIIE beta subunit family.</text>
</comment>
<dbReference type="VEuPathDB" id="FungiDB:P175DRAFT_0525881"/>
<gene>
    <name evidence="10" type="ORF">AOCH_007093</name>
</gene>
<feature type="domain" description="TFIIE beta" evidence="9">
    <location>
        <begin position="80"/>
        <end position="166"/>
    </location>
</feature>
<evidence type="ECO:0000256" key="5">
    <source>
        <dbReference type="ARBA" id="ARBA00023242"/>
    </source>
</evidence>
<dbReference type="InterPro" id="IPR003166">
    <property type="entry name" value="TFIIE_bsu_DNA-bd"/>
</dbReference>
<dbReference type="EMBL" id="JYKN01001635">
    <property type="protein sequence ID" value="KKK19553.1"/>
    <property type="molecule type" value="Genomic_DNA"/>
</dbReference>
<feature type="region of interest" description="Disordered" evidence="8">
    <location>
        <begin position="282"/>
        <end position="308"/>
    </location>
</feature>
<proteinExistence type="inferred from homology"/>
<reference evidence="10 11" key="1">
    <citation type="submission" date="2015-02" db="EMBL/GenBank/DDBJ databases">
        <title>Draft Genome Sequences of Two Closely-Related Aflatoxigenic Aspergillus Species Obtained from the Cote d'Ivoire.</title>
        <authorList>
            <person name="Moore G.G."/>
            <person name="Beltz S.B."/>
            <person name="Mack B.M."/>
        </authorList>
    </citation>
    <scope>NUCLEOTIDE SEQUENCE [LARGE SCALE GENOMIC DNA]</scope>
    <source>
        <strain evidence="10 11">SRRC1432</strain>
    </source>
</reference>
<keyword evidence="2 7" id="KW-0805">Transcription regulation</keyword>
<evidence type="ECO:0000256" key="3">
    <source>
        <dbReference type="ARBA" id="ARBA00023125"/>
    </source>
</evidence>
<evidence type="ECO:0000259" key="9">
    <source>
        <dbReference type="PROSITE" id="PS51351"/>
    </source>
</evidence>
<dbReference type="PROSITE" id="PS51351">
    <property type="entry name" value="TFIIE_BETA_C"/>
    <property type="match status" value="1"/>
</dbReference>
<keyword evidence="3 7" id="KW-0238">DNA-binding</keyword>
<organism evidence="10 11">
    <name type="scientific">Aspergillus ochraceoroseus</name>
    <dbReference type="NCBI Taxonomy" id="138278"/>
    <lineage>
        <taxon>Eukaryota</taxon>
        <taxon>Fungi</taxon>
        <taxon>Dikarya</taxon>
        <taxon>Ascomycota</taxon>
        <taxon>Pezizomycotina</taxon>
        <taxon>Eurotiomycetes</taxon>
        <taxon>Eurotiomycetidae</taxon>
        <taxon>Eurotiales</taxon>
        <taxon>Aspergillaceae</taxon>
        <taxon>Aspergillus</taxon>
        <taxon>Aspergillus subgen. Nidulantes</taxon>
    </lineage>
</organism>
<dbReference type="PANTHER" id="PTHR12716:SF8">
    <property type="entry name" value="TRANSCRIPTION INITIATION FACTOR IIE SUBUNIT BETA"/>
    <property type="match status" value="1"/>
</dbReference>
<dbReference type="GO" id="GO:0001097">
    <property type="term" value="F:TFIIH-class transcription factor complex binding"/>
    <property type="evidence" value="ECO:0007669"/>
    <property type="project" value="TreeGrafter"/>
</dbReference>
<dbReference type="InterPro" id="IPR016656">
    <property type="entry name" value="TFIIE-bsu"/>
</dbReference>
<evidence type="ECO:0000256" key="7">
    <source>
        <dbReference type="PIRNR" id="PIRNR016398"/>
    </source>
</evidence>
<comment type="subunit">
    <text evidence="7">Tetramer of two alpha and two beta chains.</text>
</comment>
<name>A0A0F8UJ09_9EURO</name>